<accession>A0A840P9Y2</accession>
<comment type="caution">
    <text evidence="1">The sequence shown here is derived from an EMBL/GenBank/DDBJ whole genome shotgun (WGS) entry which is preliminary data.</text>
</comment>
<dbReference type="AlphaFoldDB" id="A0A840P9Y2"/>
<dbReference type="Proteomes" id="UP000578449">
    <property type="component" value="Unassembled WGS sequence"/>
</dbReference>
<organism evidence="1 2">
    <name type="scientific">Thermocatellispora tengchongensis</name>
    <dbReference type="NCBI Taxonomy" id="1073253"/>
    <lineage>
        <taxon>Bacteria</taxon>
        <taxon>Bacillati</taxon>
        <taxon>Actinomycetota</taxon>
        <taxon>Actinomycetes</taxon>
        <taxon>Streptosporangiales</taxon>
        <taxon>Streptosporangiaceae</taxon>
        <taxon>Thermocatellispora</taxon>
    </lineage>
</organism>
<dbReference type="EMBL" id="JACHGN010000022">
    <property type="protein sequence ID" value="MBB5138194.1"/>
    <property type="molecule type" value="Genomic_DNA"/>
</dbReference>
<reference evidence="1 2" key="1">
    <citation type="submission" date="2020-08" db="EMBL/GenBank/DDBJ databases">
        <title>Genomic Encyclopedia of Type Strains, Phase IV (KMG-IV): sequencing the most valuable type-strain genomes for metagenomic binning, comparative biology and taxonomic classification.</title>
        <authorList>
            <person name="Goeker M."/>
        </authorList>
    </citation>
    <scope>NUCLEOTIDE SEQUENCE [LARGE SCALE GENOMIC DNA]</scope>
    <source>
        <strain evidence="1 2">DSM 45615</strain>
    </source>
</reference>
<keyword evidence="2" id="KW-1185">Reference proteome</keyword>
<protein>
    <recommendedName>
        <fullName evidence="3">PE domain-containing protein</fullName>
    </recommendedName>
</protein>
<name>A0A840P9Y2_9ACTN</name>
<proteinExistence type="predicted"/>
<evidence type="ECO:0008006" key="3">
    <source>
        <dbReference type="Google" id="ProtNLM"/>
    </source>
</evidence>
<gene>
    <name evidence="1" type="ORF">HNP84_007947</name>
</gene>
<dbReference type="RefSeq" id="WP_185055079.1">
    <property type="nucleotide sequence ID" value="NZ_BAABIX010000018.1"/>
</dbReference>
<sequence>MSGDSYEGLRLDPNWPGIEEGARNHVDRAALRNLARSLQEELDRLTGPASAHGQQASGTLDDLEFWGNIDPRHIGTWDVAQKYGETVKKAHTEIFQIYGDLVAQYQAVISTIQRAAGNWDDAEQASGGRETAAQA</sequence>
<evidence type="ECO:0000313" key="1">
    <source>
        <dbReference type="EMBL" id="MBB5138194.1"/>
    </source>
</evidence>
<evidence type="ECO:0000313" key="2">
    <source>
        <dbReference type="Proteomes" id="UP000578449"/>
    </source>
</evidence>